<sequence length="921" mass="100834">MVSDDDYSDLIDPEELSQEYEDPESKKGKGKKKATGKSGEYRIHGALKAPRATTYRTEVLYKQIHNGDINLEPDYQHEVVWPESKQIGIIDSLFRNYYIPPVIFAVNSYDDGTESRTCIDGKQRLTSIHRFMEGLIPYKDSITGDNLWYRDNPNQRTRTKKMLPDKYRRLFASKAVICIEYRGMEDTPEREMFQRCQLGVALTPAEKLEAIGTSCQDFDQLGRSHAAPSVTTYSHKVLYSEIHGGGIVLQTEYQRGDIWPESKQICFIDSVFRNYHVPPVLFVSWMVCITGGKYWYRDNPAHPTSSAKKLLPEYLRRVFDERRFMCVEYRDIPDAQERDSFIRAQLGVPLTAGEKLAAINTPRAEFVRHLRDGIRDAGLSDEALPWDRARGADLRCIAQTIHSLVLNPKSTLEKWLSEPPALSSAFKSDVENTFRVFGALVADSRNRRSFKEIGSLDFIVIPILLHRHKARVSLEALGTAVGEMRKDARKRHREIRNNSSTYKTMVAFIDAYEGPLLANGEKAAANAVGDGSAPSASLLGTRTTRLAGSVRLNGDRAGDDDEGSILNGGKTDAAGPAGPRQRTPSPNAASVAVLLPQASTFASRAPRSSLRSQTMGVKRKAEGADDGDGDDAEADGDVGKALGRLMESQQPSASRKRVRLILRPTSPASGTDSSARVASPVVRVSEDNDMNGGEGSAASPPLTRIPSPPATSFPPSSMISGGIGMVAAGSVVLENELLPAGIRPNDGQSAPENGEAPAAINLNGSLTSSSSSLARKPSPPSTSYPPESMLEVGIGMVAAGPIVLENELPPATIRPDDSQSSSSAVPSPPSASLPEGVESSLAVLREQEEKLQMAIRQAQEALERVRQQQYGRYGVAMIPYMYTLEMDNHPHPNRVGLSVRLEVTLGLAYSSRRHLSRSSWS</sequence>
<evidence type="ECO:0000259" key="3">
    <source>
        <dbReference type="Pfam" id="PF03235"/>
    </source>
</evidence>
<accession>A0AAW0CAI1</accession>
<evidence type="ECO:0000313" key="4">
    <source>
        <dbReference type="EMBL" id="KAK7036174.1"/>
    </source>
</evidence>
<feature type="compositionally biased region" description="Acidic residues" evidence="2">
    <location>
        <begin position="1"/>
        <end position="22"/>
    </location>
</feature>
<comment type="caution">
    <text evidence="4">The sequence shown here is derived from an EMBL/GenBank/DDBJ whole genome shotgun (WGS) entry which is preliminary data.</text>
</comment>
<proteinExistence type="predicted"/>
<evidence type="ECO:0000256" key="2">
    <source>
        <dbReference type="SAM" id="MobiDB-lite"/>
    </source>
</evidence>
<dbReference type="InterPro" id="IPR004919">
    <property type="entry name" value="GmrSD_N"/>
</dbReference>
<feature type="domain" description="GmrSD restriction endonucleases N-terminal" evidence="3">
    <location>
        <begin position="60"/>
        <end position="166"/>
    </location>
</feature>
<dbReference type="Proteomes" id="UP001362999">
    <property type="component" value="Unassembled WGS sequence"/>
</dbReference>
<evidence type="ECO:0000313" key="5">
    <source>
        <dbReference type="Proteomes" id="UP001362999"/>
    </source>
</evidence>
<feature type="region of interest" description="Disordered" evidence="2">
    <location>
        <begin position="664"/>
        <end position="716"/>
    </location>
</feature>
<feature type="compositionally biased region" description="Acidic residues" evidence="2">
    <location>
        <begin position="624"/>
        <end position="636"/>
    </location>
</feature>
<dbReference type="AlphaFoldDB" id="A0AAW0CAI1"/>
<organism evidence="4 5">
    <name type="scientific">Favolaschia claudopus</name>
    <dbReference type="NCBI Taxonomy" id="2862362"/>
    <lineage>
        <taxon>Eukaryota</taxon>
        <taxon>Fungi</taxon>
        <taxon>Dikarya</taxon>
        <taxon>Basidiomycota</taxon>
        <taxon>Agaricomycotina</taxon>
        <taxon>Agaricomycetes</taxon>
        <taxon>Agaricomycetidae</taxon>
        <taxon>Agaricales</taxon>
        <taxon>Marasmiineae</taxon>
        <taxon>Mycenaceae</taxon>
        <taxon>Favolaschia</taxon>
    </lineage>
</organism>
<dbReference type="PANTHER" id="PTHR39639">
    <property type="entry name" value="CHROMOSOME 16, WHOLE GENOME SHOTGUN SEQUENCE"/>
    <property type="match status" value="1"/>
</dbReference>
<dbReference type="Pfam" id="PF03235">
    <property type="entry name" value="GmrSD_N"/>
    <property type="match status" value="1"/>
</dbReference>
<feature type="region of interest" description="Disordered" evidence="2">
    <location>
        <begin position="601"/>
        <end position="637"/>
    </location>
</feature>
<name>A0AAW0CAI1_9AGAR</name>
<feature type="region of interest" description="Disordered" evidence="2">
    <location>
        <begin position="550"/>
        <end position="587"/>
    </location>
</feature>
<feature type="region of interest" description="Disordered" evidence="2">
    <location>
        <begin position="1"/>
        <end position="37"/>
    </location>
</feature>
<feature type="coiled-coil region" evidence="1">
    <location>
        <begin position="841"/>
        <end position="868"/>
    </location>
</feature>
<dbReference type="PANTHER" id="PTHR39639:SF1">
    <property type="entry name" value="DUF262 DOMAIN-CONTAINING PROTEIN"/>
    <property type="match status" value="1"/>
</dbReference>
<feature type="compositionally biased region" description="Low complexity" evidence="2">
    <location>
        <begin position="673"/>
        <end position="683"/>
    </location>
</feature>
<gene>
    <name evidence="4" type="ORF">R3P38DRAFT_3351090</name>
</gene>
<keyword evidence="5" id="KW-1185">Reference proteome</keyword>
<feature type="compositionally biased region" description="Low complexity" evidence="2">
    <location>
        <begin position="762"/>
        <end position="776"/>
    </location>
</feature>
<feature type="region of interest" description="Disordered" evidence="2">
    <location>
        <begin position="809"/>
        <end position="837"/>
    </location>
</feature>
<reference evidence="4 5" key="1">
    <citation type="journal article" date="2024" name="J Genomics">
        <title>Draft genome sequencing and assembly of Favolaschia claudopus CIRM-BRFM 2984 isolated from oak limbs.</title>
        <authorList>
            <person name="Navarro D."/>
            <person name="Drula E."/>
            <person name="Chaduli D."/>
            <person name="Cazenave R."/>
            <person name="Ahrendt S."/>
            <person name="Wang J."/>
            <person name="Lipzen A."/>
            <person name="Daum C."/>
            <person name="Barry K."/>
            <person name="Grigoriev I.V."/>
            <person name="Favel A."/>
            <person name="Rosso M.N."/>
            <person name="Martin F."/>
        </authorList>
    </citation>
    <scope>NUCLEOTIDE SEQUENCE [LARGE SCALE GENOMIC DNA]</scope>
    <source>
        <strain evidence="4 5">CIRM-BRFM 2984</strain>
    </source>
</reference>
<evidence type="ECO:0000256" key="1">
    <source>
        <dbReference type="SAM" id="Coils"/>
    </source>
</evidence>
<dbReference type="EMBL" id="JAWWNJ010000019">
    <property type="protein sequence ID" value="KAK7036174.1"/>
    <property type="molecule type" value="Genomic_DNA"/>
</dbReference>
<keyword evidence="1" id="KW-0175">Coiled coil</keyword>
<protein>
    <recommendedName>
        <fullName evidence="3">GmrSD restriction endonucleases N-terminal domain-containing protein</fullName>
    </recommendedName>
</protein>
<feature type="region of interest" description="Disordered" evidence="2">
    <location>
        <begin position="742"/>
        <end position="787"/>
    </location>
</feature>